<reference evidence="2 3" key="1">
    <citation type="submission" date="2015-08" db="EMBL/GenBank/DDBJ databases">
        <title>Next Generation Sequencing and Analysis of the Genome of Puccinia sorghi L Schw, the Causal Agent of Maize Common Rust.</title>
        <authorList>
            <person name="Rochi L."/>
            <person name="Burguener G."/>
            <person name="Darino M."/>
            <person name="Turjanski A."/>
            <person name="Kreff E."/>
            <person name="Dieguez M.J."/>
            <person name="Sacco F."/>
        </authorList>
    </citation>
    <scope>NUCLEOTIDE SEQUENCE [LARGE SCALE GENOMIC DNA]</scope>
    <source>
        <strain evidence="2 3">RO10H11247</strain>
    </source>
</reference>
<keyword evidence="3" id="KW-1185">Reference proteome</keyword>
<name>A0A0L6VRR2_9BASI</name>
<protein>
    <recommendedName>
        <fullName evidence="4">Retrotransposon gag domain-containing protein</fullName>
    </recommendedName>
</protein>
<comment type="caution">
    <text evidence="2">The sequence shown here is derived from an EMBL/GenBank/DDBJ whole genome shotgun (WGS) entry which is preliminary data.</text>
</comment>
<evidence type="ECO:0008006" key="4">
    <source>
        <dbReference type="Google" id="ProtNLM"/>
    </source>
</evidence>
<dbReference type="VEuPathDB" id="FungiDB:VP01_11500g1"/>
<dbReference type="EMBL" id="LAVV01001667">
    <property type="protein sequence ID" value="KNZ63398.1"/>
    <property type="molecule type" value="Genomic_DNA"/>
</dbReference>
<organism evidence="2 3">
    <name type="scientific">Puccinia sorghi</name>
    <dbReference type="NCBI Taxonomy" id="27349"/>
    <lineage>
        <taxon>Eukaryota</taxon>
        <taxon>Fungi</taxon>
        <taxon>Dikarya</taxon>
        <taxon>Basidiomycota</taxon>
        <taxon>Pucciniomycotina</taxon>
        <taxon>Pucciniomycetes</taxon>
        <taxon>Pucciniales</taxon>
        <taxon>Pucciniaceae</taxon>
        <taxon>Puccinia</taxon>
    </lineage>
</organism>
<gene>
    <name evidence="2" type="ORF">VP01_11500g1</name>
</gene>
<evidence type="ECO:0000313" key="3">
    <source>
        <dbReference type="Proteomes" id="UP000037035"/>
    </source>
</evidence>
<dbReference type="Proteomes" id="UP000037035">
    <property type="component" value="Unassembled WGS sequence"/>
</dbReference>
<dbReference type="AlphaFoldDB" id="A0A0L6VRR2"/>
<feature type="region of interest" description="Disordered" evidence="1">
    <location>
        <begin position="29"/>
        <end position="49"/>
    </location>
</feature>
<feature type="compositionally biased region" description="Pro residues" evidence="1">
    <location>
        <begin position="37"/>
        <end position="49"/>
    </location>
</feature>
<evidence type="ECO:0000256" key="1">
    <source>
        <dbReference type="SAM" id="MobiDB-lite"/>
    </source>
</evidence>
<evidence type="ECO:0000313" key="2">
    <source>
        <dbReference type="EMBL" id="KNZ63398.1"/>
    </source>
</evidence>
<sequence>MMCMLAKEQAQRLETEENLRQTQARLDAAVGQQNQSPTPPQIAPAPPPTCSRNSMVLAKSQPFNGTRGAAAESFAGQVLLHNVTYPYQFPTNSRKVAFAFSFRTDYAATWSQPYLMKVFNAEEVFKEFLDDFQSSFFDHNFQHRAEVAPKFLCQTGKVSAYTQEFNSHAVELL</sequence>
<accession>A0A0L6VRR2</accession>
<proteinExistence type="predicted"/>